<keyword evidence="2" id="KW-0547">Nucleotide-binding</keyword>
<feature type="domain" description="Calcineurin-like phosphoesterase" evidence="3">
    <location>
        <begin position="55"/>
        <end position="318"/>
    </location>
</feature>
<accession>A0ABT7QSX8</accession>
<feature type="domain" description="5'-Nucleotidase C-terminal" evidence="4">
    <location>
        <begin position="407"/>
        <end position="534"/>
    </location>
</feature>
<sequence length="592" mass="65795">MEIDRRDFLQIAATLGLLGATGGTNLFAGEAGKERIKKLSFSDIVDFKAKGKATILHICDLHAHLKPLYWREPSTLISAKNLVGTPGFICGESFQKYYGIQPGSLDAYFDTHNDFTELAKKFGKMGGIAHMKPIIDHVKKERGEENVILVDSGDTWQGTAVALKTDGEAIVDAQNYLGVDVMVGHWEFTYGKERVQELIGMLKGDFISQNVIDNDPFSDEFEELIFPPYSIQEIGGAKIGIIGQSFPFTSTANPKKFTEGWSFALRHETLQEYVNELRNEKKVDAVVVLSHDGFSVDQELAKKVTGVDFILSGHTHDPSPEPIIVNDTVIIISGSHGKYISRLDLDIKDKKVAGYSYKLIPVASNLIPADKAGEELIEKWYKPYNEELNEVLGTTKGLLYKRDTFYSTFDSLIGMAIQDEMKCDINFNPGYRWGTTVLPGDDILKDNVYEMTAITYPEVYTFDLKGKVIAKLMEDIADNVFNSNPLLQQGGDMSRITGASYSITISAPSGKRISDFMIGGKPIDMEKTYRVSSWGGNLQNVGENLDKKAIRPVYEVVSDYIRRQKVIDIPMESNVKILDMDCGCPVEGAKCS</sequence>
<comment type="caution">
    <text evidence="5">The sequence shown here is derived from an EMBL/GenBank/DDBJ whole genome shotgun (WGS) entry which is preliminary data.</text>
</comment>
<name>A0ABT7QSX8_9BACT</name>
<evidence type="ECO:0000313" key="6">
    <source>
        <dbReference type="Proteomes" id="UP001169066"/>
    </source>
</evidence>
<reference evidence="5" key="1">
    <citation type="submission" date="2023-01" db="EMBL/GenBank/DDBJ databases">
        <title>Sulfurovum sp. XTW-4 genome assembly.</title>
        <authorList>
            <person name="Wang J."/>
        </authorList>
    </citation>
    <scope>NUCLEOTIDE SEQUENCE</scope>
    <source>
        <strain evidence="5">XTW-4</strain>
    </source>
</reference>
<keyword evidence="2" id="KW-0378">Hydrolase</keyword>
<dbReference type="InterPro" id="IPR029052">
    <property type="entry name" value="Metallo-depent_PP-like"/>
</dbReference>
<dbReference type="PANTHER" id="PTHR11575:SF42">
    <property type="entry name" value="SULFUR OXIDATION PROTEIN SOXB"/>
    <property type="match status" value="1"/>
</dbReference>
<dbReference type="PROSITE" id="PS51318">
    <property type="entry name" value="TAT"/>
    <property type="match status" value="1"/>
</dbReference>
<evidence type="ECO:0000256" key="2">
    <source>
        <dbReference type="RuleBase" id="RU362119"/>
    </source>
</evidence>
<dbReference type="InterPro" id="IPR008334">
    <property type="entry name" value="5'-Nucleotdase_C"/>
</dbReference>
<dbReference type="InterPro" id="IPR030998">
    <property type="entry name" value="Thiosulf_SoxB"/>
</dbReference>
<dbReference type="InterPro" id="IPR004843">
    <property type="entry name" value="Calcineurin-like_PHP"/>
</dbReference>
<dbReference type="CDD" id="cd07411">
    <property type="entry name" value="MPP_SoxB_N"/>
    <property type="match status" value="1"/>
</dbReference>
<dbReference type="PRINTS" id="PR01607">
    <property type="entry name" value="APYRASEFAMLY"/>
</dbReference>
<evidence type="ECO:0000259" key="4">
    <source>
        <dbReference type="Pfam" id="PF02872"/>
    </source>
</evidence>
<dbReference type="SUPFAM" id="SSF55816">
    <property type="entry name" value="5'-nucleotidase (syn. UDP-sugar hydrolase), C-terminal domain"/>
    <property type="match status" value="1"/>
</dbReference>
<dbReference type="InterPro" id="IPR006311">
    <property type="entry name" value="TAT_signal"/>
</dbReference>
<dbReference type="InterPro" id="IPR006179">
    <property type="entry name" value="5_nucleotidase/apyrase"/>
</dbReference>
<dbReference type="Gene3D" id="3.90.780.10">
    <property type="entry name" value="5'-Nucleotidase, C-terminal domain"/>
    <property type="match status" value="1"/>
</dbReference>
<protein>
    <submittedName>
        <fullName evidence="5">Thiosulfohydrolase SoxB</fullName>
    </submittedName>
</protein>
<dbReference type="InterPro" id="IPR041829">
    <property type="entry name" value="SoxB_N"/>
</dbReference>
<dbReference type="Pfam" id="PF02872">
    <property type="entry name" value="5_nucleotid_C"/>
    <property type="match status" value="1"/>
</dbReference>
<keyword evidence="1" id="KW-0732">Signal</keyword>
<evidence type="ECO:0000256" key="1">
    <source>
        <dbReference type="ARBA" id="ARBA00022729"/>
    </source>
</evidence>
<dbReference type="Gene3D" id="6.10.140.570">
    <property type="match status" value="1"/>
</dbReference>
<organism evidence="5 6">
    <name type="scientific">Sulfurovum xiamenensis</name>
    <dbReference type="NCBI Taxonomy" id="3019066"/>
    <lineage>
        <taxon>Bacteria</taxon>
        <taxon>Pseudomonadati</taxon>
        <taxon>Campylobacterota</taxon>
        <taxon>Epsilonproteobacteria</taxon>
        <taxon>Campylobacterales</taxon>
        <taxon>Sulfurovaceae</taxon>
        <taxon>Sulfurovum</taxon>
    </lineage>
</organism>
<keyword evidence="6" id="KW-1185">Reference proteome</keyword>
<dbReference type="SUPFAM" id="SSF56300">
    <property type="entry name" value="Metallo-dependent phosphatases"/>
    <property type="match status" value="1"/>
</dbReference>
<dbReference type="Pfam" id="PF00149">
    <property type="entry name" value="Metallophos"/>
    <property type="match status" value="1"/>
</dbReference>
<dbReference type="PANTHER" id="PTHR11575">
    <property type="entry name" value="5'-NUCLEOTIDASE-RELATED"/>
    <property type="match status" value="1"/>
</dbReference>
<dbReference type="NCBIfam" id="TIGR04486">
    <property type="entry name" value="thiosulf_SoxB"/>
    <property type="match status" value="1"/>
</dbReference>
<evidence type="ECO:0000259" key="3">
    <source>
        <dbReference type="Pfam" id="PF00149"/>
    </source>
</evidence>
<dbReference type="InterPro" id="IPR036907">
    <property type="entry name" value="5'-Nucleotdase_C_sf"/>
</dbReference>
<dbReference type="Gene3D" id="3.60.21.10">
    <property type="match status" value="1"/>
</dbReference>
<dbReference type="EMBL" id="JAQIBC010000005">
    <property type="protein sequence ID" value="MDM5264171.1"/>
    <property type="molecule type" value="Genomic_DNA"/>
</dbReference>
<dbReference type="Proteomes" id="UP001169066">
    <property type="component" value="Unassembled WGS sequence"/>
</dbReference>
<evidence type="ECO:0000313" key="5">
    <source>
        <dbReference type="EMBL" id="MDM5264171.1"/>
    </source>
</evidence>
<comment type="similarity">
    <text evidence="2">Belongs to the 5'-nucleotidase family.</text>
</comment>
<proteinExistence type="inferred from homology"/>
<gene>
    <name evidence="5" type="primary">soxB</name>
    <name evidence="5" type="ORF">PF327_08195</name>
</gene>
<dbReference type="RefSeq" id="WP_289402100.1">
    <property type="nucleotide sequence ID" value="NZ_JAQIBC010000005.1"/>
</dbReference>